<name>A0A3S4HI88_CHRVL</name>
<keyword evidence="9" id="KW-0407">Ion channel</keyword>
<evidence type="ECO:0000256" key="6">
    <source>
        <dbReference type="ARBA" id="ARBA00023136"/>
    </source>
</evidence>
<evidence type="ECO:0000313" key="11">
    <source>
        <dbReference type="EMBL" id="VEB40107.1"/>
    </source>
</evidence>
<keyword evidence="7" id="KW-0869">Chloride channel</keyword>
<evidence type="ECO:0000256" key="8">
    <source>
        <dbReference type="ARBA" id="ARBA00023214"/>
    </source>
</evidence>
<dbReference type="InterPro" id="IPR050368">
    <property type="entry name" value="ClC-type_chloride_channel"/>
</dbReference>
<keyword evidence="8" id="KW-0868">Chloride</keyword>
<keyword evidence="2" id="KW-0813">Transport</keyword>
<evidence type="ECO:0000256" key="9">
    <source>
        <dbReference type="ARBA" id="ARBA00023303"/>
    </source>
</evidence>
<evidence type="ECO:0000256" key="4">
    <source>
        <dbReference type="ARBA" id="ARBA00022989"/>
    </source>
</evidence>
<evidence type="ECO:0000256" key="10">
    <source>
        <dbReference type="SAM" id="MobiDB-lite"/>
    </source>
</evidence>
<dbReference type="SUPFAM" id="SSF81340">
    <property type="entry name" value="Clc chloride channel"/>
    <property type="match status" value="1"/>
</dbReference>
<gene>
    <name evidence="11" type="primary">clcB_2</name>
    <name evidence="11" type="ORF">NCTC9695_00493</name>
</gene>
<keyword evidence="5" id="KW-0406">Ion transport</keyword>
<protein>
    <submittedName>
        <fullName evidence="11">Voltage-gated ClC-type chloride channel ClcB</fullName>
    </submittedName>
</protein>
<evidence type="ECO:0000256" key="1">
    <source>
        <dbReference type="ARBA" id="ARBA00004141"/>
    </source>
</evidence>
<dbReference type="PANTHER" id="PTHR43427:SF6">
    <property type="entry name" value="CHLORIDE CHANNEL PROTEIN CLC-E"/>
    <property type="match status" value="1"/>
</dbReference>
<evidence type="ECO:0000256" key="5">
    <source>
        <dbReference type="ARBA" id="ARBA00023065"/>
    </source>
</evidence>
<keyword evidence="4" id="KW-1133">Transmembrane helix</keyword>
<evidence type="ECO:0000256" key="7">
    <source>
        <dbReference type="ARBA" id="ARBA00023173"/>
    </source>
</evidence>
<dbReference type="GO" id="GO:0005886">
    <property type="term" value="C:plasma membrane"/>
    <property type="evidence" value="ECO:0007669"/>
    <property type="project" value="TreeGrafter"/>
</dbReference>
<dbReference type="AlphaFoldDB" id="A0A3S4HI88"/>
<dbReference type="Proteomes" id="UP000275777">
    <property type="component" value="Chromosome"/>
</dbReference>
<dbReference type="EMBL" id="LR134182">
    <property type="protein sequence ID" value="VEB40107.1"/>
    <property type="molecule type" value="Genomic_DNA"/>
</dbReference>
<reference evidence="11 12" key="1">
    <citation type="submission" date="2018-12" db="EMBL/GenBank/DDBJ databases">
        <authorList>
            <consortium name="Pathogen Informatics"/>
        </authorList>
    </citation>
    <scope>NUCLEOTIDE SEQUENCE [LARGE SCALE GENOMIC DNA]</scope>
    <source>
        <strain evidence="11 12">NCTC9695</strain>
    </source>
</reference>
<keyword evidence="6" id="KW-0472">Membrane</keyword>
<proteinExistence type="predicted"/>
<sequence length="101" mass="10688">MGAMELGRRAMGRLPLRLPWRMALGGAVVGGLAWFWPQMWGNGYSTVSWLLVSDPAWQLVLTLLACKLVATSATSGSGAVGASSRPCCSPARPAARWPGKC</sequence>
<feature type="region of interest" description="Disordered" evidence="10">
    <location>
        <begin position="75"/>
        <end position="101"/>
    </location>
</feature>
<dbReference type="InterPro" id="IPR001807">
    <property type="entry name" value="ClC"/>
</dbReference>
<comment type="subcellular location">
    <subcellularLocation>
        <location evidence="1">Membrane</location>
        <topology evidence="1">Multi-pass membrane protein</topology>
    </subcellularLocation>
</comment>
<dbReference type="PANTHER" id="PTHR43427">
    <property type="entry name" value="CHLORIDE CHANNEL PROTEIN CLC-E"/>
    <property type="match status" value="1"/>
</dbReference>
<organism evidence="11 12">
    <name type="scientific">Chromobacterium violaceum</name>
    <dbReference type="NCBI Taxonomy" id="536"/>
    <lineage>
        <taxon>Bacteria</taxon>
        <taxon>Pseudomonadati</taxon>
        <taxon>Pseudomonadota</taxon>
        <taxon>Betaproteobacteria</taxon>
        <taxon>Neisseriales</taxon>
        <taxon>Chromobacteriaceae</taxon>
        <taxon>Chromobacterium</taxon>
    </lineage>
</organism>
<evidence type="ECO:0000313" key="12">
    <source>
        <dbReference type="Proteomes" id="UP000275777"/>
    </source>
</evidence>
<dbReference type="Gene3D" id="1.10.3080.10">
    <property type="entry name" value="Clc chloride channel"/>
    <property type="match status" value="1"/>
</dbReference>
<dbReference type="GO" id="GO:0034707">
    <property type="term" value="C:chloride channel complex"/>
    <property type="evidence" value="ECO:0007669"/>
    <property type="project" value="UniProtKB-KW"/>
</dbReference>
<feature type="compositionally biased region" description="Low complexity" evidence="10">
    <location>
        <begin position="75"/>
        <end position="84"/>
    </location>
</feature>
<evidence type="ECO:0000256" key="3">
    <source>
        <dbReference type="ARBA" id="ARBA00022692"/>
    </source>
</evidence>
<evidence type="ECO:0000256" key="2">
    <source>
        <dbReference type="ARBA" id="ARBA00022448"/>
    </source>
</evidence>
<dbReference type="GO" id="GO:0005254">
    <property type="term" value="F:chloride channel activity"/>
    <property type="evidence" value="ECO:0007669"/>
    <property type="project" value="UniProtKB-KW"/>
</dbReference>
<accession>A0A3S4HI88</accession>
<dbReference type="InterPro" id="IPR014743">
    <property type="entry name" value="Cl-channel_core"/>
</dbReference>
<dbReference type="Pfam" id="PF00654">
    <property type="entry name" value="Voltage_CLC"/>
    <property type="match status" value="1"/>
</dbReference>
<keyword evidence="3" id="KW-0812">Transmembrane</keyword>